<reference evidence="1" key="1">
    <citation type="submission" date="2021-02" db="EMBL/GenBank/DDBJ databases">
        <authorList>
            <person name="Nowell W R."/>
        </authorList>
    </citation>
    <scope>NUCLEOTIDE SEQUENCE</scope>
</reference>
<evidence type="ECO:0000313" key="2">
    <source>
        <dbReference type="Proteomes" id="UP000681720"/>
    </source>
</evidence>
<sequence length="58" mass="6312">MSTARFCGSDFISSSNSANFPGRKKTFVSPNLKSASRRFNALNKALQKRRGSSRANSA</sequence>
<protein>
    <submittedName>
        <fullName evidence="1">Uncharacterized protein</fullName>
    </submittedName>
</protein>
<gene>
    <name evidence="1" type="ORF">GIL414_LOCUS32661</name>
</gene>
<evidence type="ECO:0000313" key="1">
    <source>
        <dbReference type="EMBL" id="CAF4456447.1"/>
    </source>
</evidence>
<accession>A0A8S2WRG2</accession>
<dbReference type="EMBL" id="CAJOBJ010070089">
    <property type="protein sequence ID" value="CAF4456447.1"/>
    <property type="molecule type" value="Genomic_DNA"/>
</dbReference>
<feature type="non-terminal residue" evidence="1">
    <location>
        <position position="58"/>
    </location>
</feature>
<comment type="caution">
    <text evidence="1">The sequence shown here is derived from an EMBL/GenBank/DDBJ whole genome shotgun (WGS) entry which is preliminary data.</text>
</comment>
<organism evidence="1 2">
    <name type="scientific">Rotaria magnacalcarata</name>
    <dbReference type="NCBI Taxonomy" id="392030"/>
    <lineage>
        <taxon>Eukaryota</taxon>
        <taxon>Metazoa</taxon>
        <taxon>Spiralia</taxon>
        <taxon>Gnathifera</taxon>
        <taxon>Rotifera</taxon>
        <taxon>Eurotatoria</taxon>
        <taxon>Bdelloidea</taxon>
        <taxon>Philodinida</taxon>
        <taxon>Philodinidae</taxon>
        <taxon>Rotaria</taxon>
    </lineage>
</organism>
<dbReference type="AlphaFoldDB" id="A0A8S2WRG2"/>
<dbReference type="Proteomes" id="UP000681720">
    <property type="component" value="Unassembled WGS sequence"/>
</dbReference>
<name>A0A8S2WRG2_9BILA</name>
<proteinExistence type="predicted"/>